<dbReference type="InterPro" id="IPR001204">
    <property type="entry name" value="Phos_transporter"/>
</dbReference>
<dbReference type="GO" id="GO:0016020">
    <property type="term" value="C:membrane"/>
    <property type="evidence" value="ECO:0007669"/>
    <property type="project" value="UniProtKB-SubCell"/>
</dbReference>
<feature type="transmembrane region" description="Helical" evidence="9">
    <location>
        <begin position="100"/>
        <end position="118"/>
    </location>
</feature>
<dbReference type="EMBL" id="OBEJ01000001">
    <property type="protein sequence ID" value="SNZ03235.1"/>
    <property type="molecule type" value="Genomic_DNA"/>
</dbReference>
<dbReference type="PANTHER" id="PTHR11101">
    <property type="entry name" value="PHOSPHATE TRANSPORTER"/>
    <property type="match status" value="1"/>
</dbReference>
<proteinExistence type="inferred from homology"/>
<dbReference type="GO" id="GO:0005315">
    <property type="term" value="F:phosphate transmembrane transporter activity"/>
    <property type="evidence" value="ECO:0007669"/>
    <property type="project" value="InterPro"/>
</dbReference>
<reference evidence="11 12" key="1">
    <citation type="submission" date="2017-09" db="EMBL/GenBank/DDBJ databases">
        <authorList>
            <person name="Ehlers B."/>
            <person name="Leendertz F.H."/>
        </authorList>
    </citation>
    <scope>NUCLEOTIDE SEQUENCE [LARGE SCALE GENOMIC DNA]</scope>
    <source>
        <strain evidence="11 12">DSM 27208</strain>
    </source>
</reference>
<dbReference type="Proteomes" id="UP000219453">
    <property type="component" value="Unassembled WGS sequence"/>
</dbReference>
<feature type="transmembrane region" description="Helical" evidence="9">
    <location>
        <begin position="192"/>
        <end position="211"/>
    </location>
</feature>
<comment type="function">
    <text evidence="1">Potential transporter for phosphate.</text>
</comment>
<evidence type="ECO:0000256" key="6">
    <source>
        <dbReference type="ARBA" id="ARBA00022692"/>
    </source>
</evidence>
<dbReference type="GO" id="GO:0035435">
    <property type="term" value="P:phosphate ion transmembrane transport"/>
    <property type="evidence" value="ECO:0007669"/>
    <property type="project" value="TreeGrafter"/>
</dbReference>
<feature type="transmembrane region" description="Helical" evidence="9">
    <location>
        <begin position="232"/>
        <end position="252"/>
    </location>
</feature>
<dbReference type="AlphaFoldDB" id="A0A285N187"/>
<name>A0A285N187_NATPI</name>
<comment type="similarity">
    <text evidence="3 9">Belongs to the inorganic phosphate transporter (PiT) (TC 2.A.20) family.</text>
</comment>
<keyword evidence="6 9" id="KW-0812">Transmembrane</keyword>
<evidence type="ECO:0000313" key="11">
    <source>
        <dbReference type="EMBL" id="SNZ03235.1"/>
    </source>
</evidence>
<feature type="transmembrane region" description="Helical" evidence="9">
    <location>
        <begin position="408"/>
        <end position="427"/>
    </location>
</feature>
<organism evidence="11 12">
    <name type="scientific">Natronoarchaeum philippinense</name>
    <dbReference type="NCBI Taxonomy" id="558529"/>
    <lineage>
        <taxon>Archaea</taxon>
        <taxon>Methanobacteriati</taxon>
        <taxon>Methanobacteriota</taxon>
        <taxon>Stenosarchaea group</taxon>
        <taxon>Halobacteria</taxon>
        <taxon>Halobacteriales</taxon>
        <taxon>Natronoarchaeaceae</taxon>
    </lineage>
</organism>
<protein>
    <recommendedName>
        <fullName evidence="9">Phosphate transporter</fullName>
    </recommendedName>
</protein>
<dbReference type="Pfam" id="PF01384">
    <property type="entry name" value="PHO4"/>
    <property type="match status" value="1"/>
</dbReference>
<feature type="transmembrane region" description="Helical" evidence="9">
    <location>
        <begin position="38"/>
        <end position="58"/>
    </location>
</feature>
<keyword evidence="5 9" id="KW-0592">Phosphate transport</keyword>
<keyword evidence="12" id="KW-1185">Reference proteome</keyword>
<dbReference type="PANTHER" id="PTHR11101:SF80">
    <property type="entry name" value="PHOSPHATE TRANSPORTER"/>
    <property type="match status" value="1"/>
</dbReference>
<evidence type="ECO:0000256" key="8">
    <source>
        <dbReference type="ARBA" id="ARBA00023136"/>
    </source>
</evidence>
<evidence type="ECO:0000313" key="12">
    <source>
        <dbReference type="Proteomes" id="UP000219453"/>
    </source>
</evidence>
<feature type="transmembrane region" description="Helical" evidence="9">
    <location>
        <begin position="130"/>
        <end position="153"/>
    </location>
</feature>
<dbReference type="RefSeq" id="WP_097007280.1">
    <property type="nucleotide sequence ID" value="NZ_OBEJ01000001.1"/>
</dbReference>
<evidence type="ECO:0000256" key="2">
    <source>
        <dbReference type="ARBA" id="ARBA00004141"/>
    </source>
</evidence>
<feature type="compositionally biased region" description="Low complexity" evidence="10">
    <location>
        <begin position="333"/>
        <end position="348"/>
    </location>
</feature>
<evidence type="ECO:0000256" key="4">
    <source>
        <dbReference type="ARBA" id="ARBA00022448"/>
    </source>
</evidence>
<evidence type="ECO:0000256" key="9">
    <source>
        <dbReference type="RuleBase" id="RU363058"/>
    </source>
</evidence>
<accession>A0A285N187</accession>
<feature type="transmembrane region" description="Helical" evidence="9">
    <location>
        <begin position="264"/>
        <end position="281"/>
    </location>
</feature>
<evidence type="ECO:0000256" key="5">
    <source>
        <dbReference type="ARBA" id="ARBA00022592"/>
    </source>
</evidence>
<evidence type="ECO:0000256" key="7">
    <source>
        <dbReference type="ARBA" id="ARBA00022989"/>
    </source>
</evidence>
<dbReference type="OrthoDB" id="101311at2157"/>
<feature type="transmembrane region" description="Helical" evidence="9">
    <location>
        <begin position="70"/>
        <end position="94"/>
    </location>
</feature>
<evidence type="ECO:0000256" key="3">
    <source>
        <dbReference type="ARBA" id="ARBA00009916"/>
    </source>
</evidence>
<keyword evidence="8 9" id="KW-0472">Membrane</keyword>
<comment type="subcellular location">
    <subcellularLocation>
        <location evidence="2 9">Membrane</location>
        <topology evidence="2 9">Multi-pass membrane protein</topology>
    </subcellularLocation>
</comment>
<keyword evidence="7 9" id="KW-1133">Transmembrane helix</keyword>
<sequence>MVTALLVVGLFVAAFVGYNIGGSSTGVAFGPAVGSRIVGKVTAATLFTSFALLGGWTVGRNVIDTMSSQIVPASQFTLATSVGVLFFAGASLLISNLYGVPASTSMTAVGAIVGLGLATGTLNEAIMFRIVSAWIVAPLLAFLIGMVIGRYLYPYLDARFTFTRLENSLVQLDRSGPLPRPTFNDRATPRDIVGSALVLVIACYMGFSAGASNAANAVAPLVGNGSISVEQGILLAIGAIGLGGFTIARRTLATVGEGITDLPILAALIVSTVGATIITVLSQLGIPASLAVSTTCCIIGLGWGRASRAVTLAEAASVAVEPEAARPADDGGTELTTGALGAGPAEGETPGGPTVGTLAGSETEQEAEAEQRAESIEQEGGEVAPIGEEDLDELAAESLFDPAATSRIVFLWVLTPTLSAIGAYVLFELLL</sequence>
<gene>
    <name evidence="11" type="ORF">SAMN06269185_0224</name>
</gene>
<feature type="region of interest" description="Disordered" evidence="10">
    <location>
        <begin position="321"/>
        <end position="383"/>
    </location>
</feature>
<evidence type="ECO:0000256" key="1">
    <source>
        <dbReference type="ARBA" id="ARBA00001981"/>
    </source>
</evidence>
<evidence type="ECO:0000256" key="10">
    <source>
        <dbReference type="SAM" id="MobiDB-lite"/>
    </source>
</evidence>
<keyword evidence="4 9" id="KW-0813">Transport</keyword>